<feature type="region of interest" description="Disordered" evidence="1">
    <location>
        <begin position="141"/>
        <end position="162"/>
    </location>
</feature>
<evidence type="ECO:0000256" key="1">
    <source>
        <dbReference type="SAM" id="MobiDB-lite"/>
    </source>
</evidence>
<evidence type="ECO:0000313" key="2">
    <source>
        <dbReference type="EnsemblPlants" id="LPERR08G13610.1"/>
    </source>
</evidence>
<dbReference type="eggNOG" id="ENOG502SGJN">
    <property type="taxonomic scope" value="Eukaryota"/>
</dbReference>
<dbReference type="Gramene" id="LPERR08G13610.1">
    <property type="protein sequence ID" value="LPERR08G13610.1"/>
    <property type="gene ID" value="LPERR08G13610"/>
</dbReference>
<protein>
    <submittedName>
        <fullName evidence="2">Uncharacterized protein</fullName>
    </submittedName>
</protein>
<proteinExistence type="predicted"/>
<reference evidence="3" key="2">
    <citation type="submission" date="2013-12" db="EMBL/GenBank/DDBJ databases">
        <authorList>
            <person name="Yu Y."/>
            <person name="Lee S."/>
            <person name="de Baynast K."/>
            <person name="Wissotski M."/>
            <person name="Liu L."/>
            <person name="Talag J."/>
            <person name="Goicoechea J."/>
            <person name="Angelova A."/>
            <person name="Jetty R."/>
            <person name="Kudrna D."/>
            <person name="Golser W."/>
            <person name="Rivera L."/>
            <person name="Zhang J."/>
            <person name="Wing R."/>
        </authorList>
    </citation>
    <scope>NUCLEOTIDE SEQUENCE</scope>
</reference>
<name>A0A0D9X8E2_9ORYZ</name>
<dbReference type="HOGENOM" id="CLU_1484081_0_0_1"/>
<dbReference type="PANTHER" id="PTHR36811:SF2">
    <property type="entry name" value="OS08G0444440 PROTEIN"/>
    <property type="match status" value="1"/>
</dbReference>
<evidence type="ECO:0000313" key="3">
    <source>
        <dbReference type="Proteomes" id="UP000032180"/>
    </source>
</evidence>
<accession>A0A0D9X8E2</accession>
<dbReference type="EnsemblPlants" id="LPERR08G13610.1">
    <property type="protein sequence ID" value="LPERR08G13610.1"/>
    <property type="gene ID" value="LPERR08G13610"/>
</dbReference>
<sequence length="182" mass="19934">MDGPYNWPEKGPNAPLGIHVSCGRVSPRVPMKTLEATTTLHVNPPRFFVSFSKFQSSPPLLASTKISRRRRIRHFLRNLRAYCDRSMEKKELLGVRKSPLLTKRRRKVTAGGGGRNLAKAVAAYLASDSFMYAPLVSNSPPPPAEAASVTPSSLPPGASPADKKVTLAQKYRGSWRGTFAAF</sequence>
<reference evidence="2 3" key="1">
    <citation type="submission" date="2012-08" db="EMBL/GenBank/DDBJ databases">
        <title>Oryza genome evolution.</title>
        <authorList>
            <person name="Wing R.A."/>
        </authorList>
    </citation>
    <scope>NUCLEOTIDE SEQUENCE</scope>
</reference>
<keyword evidence="3" id="KW-1185">Reference proteome</keyword>
<dbReference type="Proteomes" id="UP000032180">
    <property type="component" value="Chromosome 8"/>
</dbReference>
<dbReference type="PANTHER" id="PTHR36811">
    <property type="entry name" value="OS08G0444440 PROTEIN"/>
    <property type="match status" value="1"/>
</dbReference>
<organism evidence="2 3">
    <name type="scientific">Leersia perrieri</name>
    <dbReference type="NCBI Taxonomy" id="77586"/>
    <lineage>
        <taxon>Eukaryota</taxon>
        <taxon>Viridiplantae</taxon>
        <taxon>Streptophyta</taxon>
        <taxon>Embryophyta</taxon>
        <taxon>Tracheophyta</taxon>
        <taxon>Spermatophyta</taxon>
        <taxon>Magnoliopsida</taxon>
        <taxon>Liliopsida</taxon>
        <taxon>Poales</taxon>
        <taxon>Poaceae</taxon>
        <taxon>BOP clade</taxon>
        <taxon>Oryzoideae</taxon>
        <taxon>Oryzeae</taxon>
        <taxon>Oryzinae</taxon>
        <taxon>Leersia</taxon>
    </lineage>
</organism>
<reference evidence="2" key="3">
    <citation type="submission" date="2015-04" db="UniProtKB">
        <authorList>
            <consortium name="EnsemblPlants"/>
        </authorList>
    </citation>
    <scope>IDENTIFICATION</scope>
</reference>
<dbReference type="AlphaFoldDB" id="A0A0D9X8E2"/>